<dbReference type="InParanoid" id="A0A804RBS3"/>
<feature type="compositionally biased region" description="Basic and acidic residues" evidence="1">
    <location>
        <begin position="202"/>
        <end position="228"/>
    </location>
</feature>
<protein>
    <submittedName>
        <fullName evidence="2">Uncharacterized protein</fullName>
    </submittedName>
</protein>
<evidence type="ECO:0000313" key="2">
    <source>
        <dbReference type="EnsemblPlants" id="Zm00001eb404740_P001"/>
    </source>
</evidence>
<dbReference type="AlphaFoldDB" id="A0A804RBS3"/>
<name>A0A804RBS3_MAIZE</name>
<reference evidence="2" key="2">
    <citation type="submission" date="2019-07" db="EMBL/GenBank/DDBJ databases">
        <authorList>
            <person name="Seetharam A."/>
            <person name="Woodhouse M."/>
            <person name="Cannon E."/>
        </authorList>
    </citation>
    <scope>NUCLEOTIDE SEQUENCE [LARGE SCALE GENOMIC DNA]</scope>
    <source>
        <strain evidence="2">cv. B73</strain>
    </source>
</reference>
<dbReference type="Proteomes" id="UP000007305">
    <property type="component" value="Chromosome 10"/>
</dbReference>
<reference evidence="3" key="1">
    <citation type="journal article" date="2009" name="Science">
        <title>The B73 maize genome: complexity, diversity, and dynamics.</title>
        <authorList>
            <person name="Schnable P.S."/>
            <person name="Ware D."/>
            <person name="Fulton R.S."/>
            <person name="Stein J.C."/>
            <person name="Wei F."/>
            <person name="Pasternak S."/>
            <person name="Liang C."/>
            <person name="Zhang J."/>
            <person name="Fulton L."/>
            <person name="Graves T.A."/>
            <person name="Minx P."/>
            <person name="Reily A.D."/>
            <person name="Courtney L."/>
            <person name="Kruchowski S.S."/>
            <person name="Tomlinson C."/>
            <person name="Strong C."/>
            <person name="Delehaunty K."/>
            <person name="Fronick C."/>
            <person name="Courtney B."/>
            <person name="Rock S.M."/>
            <person name="Belter E."/>
            <person name="Du F."/>
            <person name="Kim K."/>
            <person name="Abbott R.M."/>
            <person name="Cotton M."/>
            <person name="Levy A."/>
            <person name="Marchetto P."/>
            <person name="Ochoa K."/>
            <person name="Jackson S.M."/>
            <person name="Gillam B."/>
            <person name="Chen W."/>
            <person name="Yan L."/>
            <person name="Higginbotham J."/>
            <person name="Cardenas M."/>
            <person name="Waligorski J."/>
            <person name="Applebaum E."/>
            <person name="Phelps L."/>
            <person name="Falcone J."/>
            <person name="Kanchi K."/>
            <person name="Thane T."/>
            <person name="Scimone A."/>
            <person name="Thane N."/>
            <person name="Henke J."/>
            <person name="Wang T."/>
            <person name="Ruppert J."/>
            <person name="Shah N."/>
            <person name="Rotter K."/>
            <person name="Hodges J."/>
            <person name="Ingenthron E."/>
            <person name="Cordes M."/>
            <person name="Kohlberg S."/>
            <person name="Sgro J."/>
            <person name="Delgado B."/>
            <person name="Mead K."/>
            <person name="Chinwalla A."/>
            <person name="Leonard S."/>
            <person name="Crouse K."/>
            <person name="Collura K."/>
            <person name="Kudrna D."/>
            <person name="Currie J."/>
            <person name="He R."/>
            <person name="Angelova A."/>
            <person name="Rajasekar S."/>
            <person name="Mueller T."/>
            <person name="Lomeli R."/>
            <person name="Scara G."/>
            <person name="Ko A."/>
            <person name="Delaney K."/>
            <person name="Wissotski M."/>
            <person name="Lopez G."/>
            <person name="Campos D."/>
            <person name="Braidotti M."/>
            <person name="Ashley E."/>
            <person name="Golser W."/>
            <person name="Kim H."/>
            <person name="Lee S."/>
            <person name="Lin J."/>
            <person name="Dujmic Z."/>
            <person name="Kim W."/>
            <person name="Talag J."/>
            <person name="Zuccolo A."/>
            <person name="Fan C."/>
            <person name="Sebastian A."/>
            <person name="Kramer M."/>
            <person name="Spiegel L."/>
            <person name="Nascimento L."/>
            <person name="Zutavern T."/>
            <person name="Miller B."/>
            <person name="Ambroise C."/>
            <person name="Muller S."/>
            <person name="Spooner W."/>
            <person name="Narechania A."/>
            <person name="Ren L."/>
            <person name="Wei S."/>
            <person name="Kumari S."/>
            <person name="Faga B."/>
            <person name="Levy M.J."/>
            <person name="McMahan L."/>
            <person name="Van Buren P."/>
            <person name="Vaughn M.W."/>
            <person name="Ying K."/>
            <person name="Yeh C.-T."/>
            <person name="Emrich S.J."/>
            <person name="Jia Y."/>
            <person name="Kalyanaraman A."/>
            <person name="Hsia A.-P."/>
            <person name="Barbazuk W.B."/>
            <person name="Baucom R.S."/>
            <person name="Brutnell T.P."/>
            <person name="Carpita N.C."/>
            <person name="Chaparro C."/>
            <person name="Chia J.-M."/>
            <person name="Deragon J.-M."/>
            <person name="Estill J.C."/>
            <person name="Fu Y."/>
            <person name="Jeddeloh J.A."/>
            <person name="Han Y."/>
            <person name="Lee H."/>
            <person name="Li P."/>
            <person name="Lisch D.R."/>
            <person name="Liu S."/>
            <person name="Liu Z."/>
            <person name="Nagel D.H."/>
            <person name="McCann M.C."/>
            <person name="SanMiguel P."/>
            <person name="Myers A.M."/>
            <person name="Nettleton D."/>
            <person name="Nguyen J."/>
            <person name="Penning B.W."/>
            <person name="Ponnala L."/>
            <person name="Schneider K.L."/>
            <person name="Schwartz D.C."/>
            <person name="Sharma A."/>
            <person name="Soderlund C."/>
            <person name="Springer N.M."/>
            <person name="Sun Q."/>
            <person name="Wang H."/>
            <person name="Waterman M."/>
            <person name="Westerman R."/>
            <person name="Wolfgruber T.K."/>
            <person name="Yang L."/>
            <person name="Yu Y."/>
            <person name="Zhang L."/>
            <person name="Zhou S."/>
            <person name="Zhu Q."/>
            <person name="Bennetzen J.L."/>
            <person name="Dawe R.K."/>
            <person name="Jiang J."/>
            <person name="Jiang N."/>
            <person name="Presting G.G."/>
            <person name="Wessler S.R."/>
            <person name="Aluru S."/>
            <person name="Martienssen R.A."/>
            <person name="Clifton S.W."/>
            <person name="McCombie W.R."/>
            <person name="Wing R.A."/>
            <person name="Wilson R.K."/>
        </authorList>
    </citation>
    <scope>NUCLEOTIDE SEQUENCE [LARGE SCALE GENOMIC DNA]</scope>
    <source>
        <strain evidence="3">cv. B73</strain>
    </source>
</reference>
<feature type="region of interest" description="Disordered" evidence="1">
    <location>
        <begin position="190"/>
        <end position="231"/>
    </location>
</feature>
<dbReference type="Gramene" id="Zm00001eb404740_T001">
    <property type="protein sequence ID" value="Zm00001eb404740_P001"/>
    <property type="gene ID" value="Zm00001eb404740"/>
</dbReference>
<evidence type="ECO:0000313" key="3">
    <source>
        <dbReference type="Proteomes" id="UP000007305"/>
    </source>
</evidence>
<dbReference type="FunCoup" id="A0A804RBS3">
    <property type="interactions" value="14"/>
</dbReference>
<organism evidence="2 3">
    <name type="scientific">Zea mays</name>
    <name type="common">Maize</name>
    <dbReference type="NCBI Taxonomy" id="4577"/>
    <lineage>
        <taxon>Eukaryota</taxon>
        <taxon>Viridiplantae</taxon>
        <taxon>Streptophyta</taxon>
        <taxon>Embryophyta</taxon>
        <taxon>Tracheophyta</taxon>
        <taxon>Spermatophyta</taxon>
        <taxon>Magnoliopsida</taxon>
        <taxon>Liliopsida</taxon>
        <taxon>Poales</taxon>
        <taxon>Poaceae</taxon>
        <taxon>PACMAD clade</taxon>
        <taxon>Panicoideae</taxon>
        <taxon>Andropogonodae</taxon>
        <taxon>Andropogoneae</taxon>
        <taxon>Tripsacinae</taxon>
        <taxon>Zea</taxon>
    </lineage>
</organism>
<keyword evidence="3" id="KW-1185">Reference proteome</keyword>
<accession>A0A804RBS3</accession>
<proteinExistence type="predicted"/>
<dbReference type="EnsemblPlants" id="Zm00001eb404740_T001">
    <property type="protein sequence ID" value="Zm00001eb404740_P001"/>
    <property type="gene ID" value="Zm00001eb404740"/>
</dbReference>
<evidence type="ECO:0000256" key="1">
    <source>
        <dbReference type="SAM" id="MobiDB-lite"/>
    </source>
</evidence>
<reference evidence="2" key="3">
    <citation type="submission" date="2021-05" db="UniProtKB">
        <authorList>
            <consortium name="EnsemblPlants"/>
        </authorList>
    </citation>
    <scope>IDENTIFICATION</scope>
    <source>
        <strain evidence="2">cv. B73</strain>
    </source>
</reference>
<sequence length="320" mass="33169">MVMDRKGVLPCSGRHGQGSDRGGWSWRRRHESRCRAGVAHGGDRQQLEFPVLVDEWELGKEGEVGLVGGGPAHDPDRLGLAGSRSVRLEQARDLRHHPASRVLQVGLVGHQVLEITDAEDKARGGRRRCRLIIGRGGADGDDAVRGRLGEICGCGGGPDADEHGVASAGEDVGDAAAVVLPRCGPREGGRGRGDVGVVRGGKAAEEERRRARARGEAAEQRDGRRGAEDGDLDLVAAESRVGEDAADERVVEDGEDKVGEVDLDGVGGGGRRLMVIEVERVRVPALVGLRALDGGHEGVGDGGLVLLGVIAGAGGGGGGD</sequence>
<feature type="region of interest" description="Disordered" evidence="1">
    <location>
        <begin position="1"/>
        <end position="25"/>
    </location>
</feature>